<evidence type="ECO:0000256" key="5">
    <source>
        <dbReference type="SAM" id="SignalP"/>
    </source>
</evidence>
<dbReference type="SUPFAM" id="SSF53807">
    <property type="entry name" value="Helical backbone' metal receptor"/>
    <property type="match status" value="1"/>
</dbReference>
<dbReference type="OrthoDB" id="9793175at2"/>
<organism evidence="7 8">
    <name type="scientific">Paenibacillus ferrarius</name>
    <dbReference type="NCBI Taxonomy" id="1469647"/>
    <lineage>
        <taxon>Bacteria</taxon>
        <taxon>Bacillati</taxon>
        <taxon>Bacillota</taxon>
        <taxon>Bacilli</taxon>
        <taxon>Bacillales</taxon>
        <taxon>Paenibacillaceae</taxon>
        <taxon>Paenibacillus</taxon>
    </lineage>
</organism>
<evidence type="ECO:0000256" key="4">
    <source>
        <dbReference type="ARBA" id="ARBA00022729"/>
    </source>
</evidence>
<dbReference type="Proteomes" id="UP000190626">
    <property type="component" value="Unassembled WGS sequence"/>
</dbReference>
<dbReference type="PROSITE" id="PS50983">
    <property type="entry name" value="FE_B12_PBP"/>
    <property type="match status" value="1"/>
</dbReference>
<protein>
    <submittedName>
        <fullName evidence="7">ABC transporter substrate-binding protein</fullName>
    </submittedName>
</protein>
<comment type="similarity">
    <text evidence="2">Belongs to the bacterial solute-binding protein 8 family.</text>
</comment>
<dbReference type="PANTHER" id="PTHR30532">
    <property type="entry name" value="IRON III DICITRATE-BINDING PERIPLASMIC PROTEIN"/>
    <property type="match status" value="1"/>
</dbReference>
<accession>A0A1V4HGF6</accession>
<name>A0A1V4HGF6_9BACL</name>
<comment type="caution">
    <text evidence="7">The sequence shown here is derived from an EMBL/GenBank/DDBJ whole genome shotgun (WGS) entry which is preliminary data.</text>
</comment>
<evidence type="ECO:0000313" key="8">
    <source>
        <dbReference type="Proteomes" id="UP000190626"/>
    </source>
</evidence>
<keyword evidence="3" id="KW-0813">Transport</keyword>
<sequence length="327" mass="36121">MQKIKGLLISMLLLACILAGCNETPAKNKGSTTEGASTSAVHVDATDWPRTFKDALGKEIVIKKKPEKVASLWYFYPEILVALGEPPAASTEKEYLSSLSYLKGKMDSAEELGDKVSPDIEKILSIEPDYILATEYHEKLYDSLEKVAPVITLKTKEIYENWQYGLRTVAEIIGKEDEAEKVIDKMMKEIATGRKALKSIEGESVALILSWDGKTFNVLGEGNPVYTLAFDKEKGLGLTPDDAYTGTNNEFFSFEGMSTVQADHIFLIGDITQKQKLMNDLKQSNVWNAMNAVKKGNVYLMDNSAITGGPLAIEYALQNITSALRKL</sequence>
<dbReference type="GO" id="GO:0030288">
    <property type="term" value="C:outer membrane-bounded periplasmic space"/>
    <property type="evidence" value="ECO:0007669"/>
    <property type="project" value="TreeGrafter"/>
</dbReference>
<evidence type="ECO:0000313" key="7">
    <source>
        <dbReference type="EMBL" id="OPH53512.1"/>
    </source>
</evidence>
<gene>
    <name evidence="7" type="ORF">BC351_06515</name>
</gene>
<dbReference type="STRING" id="1469647.BC351_06515"/>
<dbReference type="EMBL" id="MBTG01000023">
    <property type="protein sequence ID" value="OPH53512.1"/>
    <property type="molecule type" value="Genomic_DNA"/>
</dbReference>
<dbReference type="AlphaFoldDB" id="A0A1V4HGF6"/>
<evidence type="ECO:0000259" key="6">
    <source>
        <dbReference type="PROSITE" id="PS50983"/>
    </source>
</evidence>
<dbReference type="PANTHER" id="PTHR30532:SF24">
    <property type="entry name" value="FERRIC ENTEROBACTIN-BINDING PERIPLASMIC PROTEIN FEPB"/>
    <property type="match status" value="1"/>
</dbReference>
<dbReference type="GO" id="GO:1901678">
    <property type="term" value="P:iron coordination entity transport"/>
    <property type="evidence" value="ECO:0007669"/>
    <property type="project" value="UniProtKB-ARBA"/>
</dbReference>
<dbReference type="Pfam" id="PF01497">
    <property type="entry name" value="Peripla_BP_2"/>
    <property type="match status" value="1"/>
</dbReference>
<feature type="signal peptide" evidence="5">
    <location>
        <begin position="1"/>
        <end position="21"/>
    </location>
</feature>
<dbReference type="RefSeq" id="WP_079415741.1">
    <property type="nucleotide sequence ID" value="NZ_MBTG01000023.1"/>
</dbReference>
<keyword evidence="8" id="KW-1185">Reference proteome</keyword>
<dbReference type="InterPro" id="IPR002491">
    <property type="entry name" value="ABC_transptr_periplasmic_BD"/>
</dbReference>
<keyword evidence="4 5" id="KW-0732">Signal</keyword>
<dbReference type="Gene3D" id="3.40.50.1980">
    <property type="entry name" value="Nitrogenase molybdenum iron protein domain"/>
    <property type="match status" value="2"/>
</dbReference>
<dbReference type="PROSITE" id="PS51257">
    <property type="entry name" value="PROKAR_LIPOPROTEIN"/>
    <property type="match status" value="1"/>
</dbReference>
<feature type="chain" id="PRO_5038552893" evidence="5">
    <location>
        <begin position="22"/>
        <end position="327"/>
    </location>
</feature>
<evidence type="ECO:0000256" key="1">
    <source>
        <dbReference type="ARBA" id="ARBA00004196"/>
    </source>
</evidence>
<proteinExistence type="inferred from homology"/>
<comment type="subcellular location">
    <subcellularLocation>
        <location evidence="1">Cell envelope</location>
    </subcellularLocation>
</comment>
<reference evidence="8" key="1">
    <citation type="submission" date="2016-07" db="EMBL/GenBank/DDBJ databases">
        <authorList>
            <person name="Florea S."/>
            <person name="Webb J.S."/>
            <person name="Jaromczyk J."/>
            <person name="Schardl C.L."/>
        </authorList>
    </citation>
    <scope>NUCLEOTIDE SEQUENCE [LARGE SCALE GENOMIC DNA]</scope>
    <source>
        <strain evidence="8">CY1</strain>
    </source>
</reference>
<dbReference type="InterPro" id="IPR051313">
    <property type="entry name" value="Bact_iron-sidero_bind"/>
</dbReference>
<evidence type="ECO:0000256" key="3">
    <source>
        <dbReference type="ARBA" id="ARBA00022448"/>
    </source>
</evidence>
<evidence type="ECO:0000256" key="2">
    <source>
        <dbReference type="ARBA" id="ARBA00008814"/>
    </source>
</evidence>
<feature type="domain" description="Fe/B12 periplasmic-binding" evidence="6">
    <location>
        <begin position="68"/>
        <end position="327"/>
    </location>
</feature>